<name>B9KYF3_THERP</name>
<dbReference type="KEGG" id="tro:trd_0498"/>
<proteinExistence type="predicted"/>
<dbReference type="AlphaFoldDB" id="B9KYF3"/>
<dbReference type="eggNOG" id="COG1801">
    <property type="taxonomic scope" value="Bacteria"/>
</dbReference>
<dbReference type="Proteomes" id="UP000000447">
    <property type="component" value="Chromosome"/>
</dbReference>
<dbReference type="HOGENOM" id="CLU_046519_0_0_0"/>
<reference evidence="1 2" key="1">
    <citation type="journal article" date="2009" name="PLoS ONE">
        <title>Complete genome sequence of the aerobic CO-oxidizing thermophile Thermomicrobium roseum.</title>
        <authorList>
            <person name="Wu D."/>
            <person name="Raymond J."/>
            <person name="Wu M."/>
            <person name="Chatterji S."/>
            <person name="Ren Q."/>
            <person name="Graham J.E."/>
            <person name="Bryant D.A."/>
            <person name="Robb F."/>
            <person name="Colman A."/>
            <person name="Tallon L.J."/>
            <person name="Badger J.H."/>
            <person name="Madupu R."/>
            <person name="Ward N.L."/>
            <person name="Eisen J.A."/>
        </authorList>
    </citation>
    <scope>NUCLEOTIDE SEQUENCE [LARGE SCALE GENOMIC DNA]</scope>
    <source>
        <strain evidence="2">ATCC 27502 / DSM 5159 / P-2</strain>
    </source>
</reference>
<dbReference type="InterPro" id="IPR036520">
    <property type="entry name" value="UPF0759_sf"/>
</dbReference>
<evidence type="ECO:0000313" key="2">
    <source>
        <dbReference type="Proteomes" id="UP000000447"/>
    </source>
</evidence>
<dbReference type="SUPFAM" id="SSF117396">
    <property type="entry name" value="TM1631-like"/>
    <property type="match status" value="1"/>
</dbReference>
<organism evidence="1 2">
    <name type="scientific">Thermomicrobium roseum (strain ATCC 27502 / DSM 5159 / P-2)</name>
    <dbReference type="NCBI Taxonomy" id="309801"/>
    <lineage>
        <taxon>Bacteria</taxon>
        <taxon>Pseudomonadati</taxon>
        <taxon>Thermomicrobiota</taxon>
        <taxon>Thermomicrobia</taxon>
        <taxon>Thermomicrobiales</taxon>
        <taxon>Thermomicrobiaceae</taxon>
        <taxon>Thermomicrobium</taxon>
    </lineage>
</organism>
<dbReference type="OrthoDB" id="9780310at2"/>
<dbReference type="EMBL" id="CP001275">
    <property type="protein sequence ID" value="ACM04913.1"/>
    <property type="molecule type" value="Genomic_DNA"/>
</dbReference>
<protein>
    <recommendedName>
        <fullName evidence="3">DUF72 domain-containing protein</fullName>
    </recommendedName>
</protein>
<evidence type="ECO:0000313" key="1">
    <source>
        <dbReference type="EMBL" id="ACM04913.1"/>
    </source>
</evidence>
<gene>
    <name evidence="1" type="ordered locus">trd_0498</name>
</gene>
<sequence length="279" mass="32014">MGRLLVGTSSWTDHEGFYPPGIEARERLRFYARYFPIVEVNSTYYAIPSRRVVQGWVERTPPGFVFDVKPPRQLTATPEQPGGEAPVPDADIAHRFLDAIEPLITAGKLGAITFQFPPSYRNTEEHREYLRLLPELFPDLPLSVEFRRRDWLDARHAQATLELLRESGLSYTMVDEPQVGIGCVPPIYAVTNPRLAVVRFHGRNAETWYRFTGKTGERFNWEYRREELEEWRPKLLRAAAEAQEVHVFFNTNYGNQGPRNAVLLMDLLGIEHPPLPGIG</sequence>
<dbReference type="InterPro" id="IPR002763">
    <property type="entry name" value="DUF72"/>
</dbReference>
<keyword evidence="2" id="KW-1185">Reference proteome</keyword>
<dbReference type="Pfam" id="PF01904">
    <property type="entry name" value="DUF72"/>
    <property type="match status" value="1"/>
</dbReference>
<evidence type="ECO:0008006" key="3">
    <source>
        <dbReference type="Google" id="ProtNLM"/>
    </source>
</evidence>
<dbReference type="PANTHER" id="PTHR30348:SF13">
    <property type="entry name" value="UPF0759 PROTEIN YUNF"/>
    <property type="match status" value="1"/>
</dbReference>
<accession>B9KYF3</accession>
<dbReference type="Gene3D" id="3.20.20.410">
    <property type="entry name" value="Protein of unknown function UPF0759"/>
    <property type="match status" value="1"/>
</dbReference>
<dbReference type="PANTHER" id="PTHR30348">
    <property type="entry name" value="UNCHARACTERIZED PROTEIN YECE"/>
    <property type="match status" value="1"/>
</dbReference>
<dbReference type="RefSeq" id="WP_012641903.1">
    <property type="nucleotide sequence ID" value="NC_011959.1"/>
</dbReference>
<dbReference type="STRING" id="309801.trd_0498"/>